<evidence type="ECO:0000313" key="1">
    <source>
        <dbReference type="EMBL" id="RPB27294.1"/>
    </source>
</evidence>
<accession>A0A3N4LWM8</accession>
<dbReference type="AlphaFoldDB" id="A0A3N4LWM8"/>
<keyword evidence="2" id="KW-1185">Reference proteome</keyword>
<dbReference type="OrthoDB" id="10547877at2759"/>
<proteinExistence type="predicted"/>
<sequence length="275" mass="31360">MATQPPPNSKRQHLLSLPHTPASRAAVTRIRTAPDCSSDHTIDTWVIGVDSIPVKDPSKITPPRARHLSDIAKRLIHEAPKTEQCIQRVHDYAIETRRNTEARSQMRRIHVRALLDLNMFAVLNCDELNSAAHDINIRCAIELFLWMGRESTKCIARTIGWPDTSSTPRYIEVFRAAVKALPTTPACHDRSPEEAIRDFRDTSLKNYLLQLDKGLNSLNEKKVDKNEFENKLKAMVDRFQKRLQQMASVLKVMHPDDMASLTAIFKPDAPDENRR</sequence>
<evidence type="ECO:0000313" key="2">
    <source>
        <dbReference type="Proteomes" id="UP000267821"/>
    </source>
</evidence>
<protein>
    <submittedName>
        <fullName evidence="1">Uncharacterized protein</fullName>
    </submittedName>
</protein>
<dbReference type="EMBL" id="ML121531">
    <property type="protein sequence ID" value="RPB27294.1"/>
    <property type="molecule type" value="Genomic_DNA"/>
</dbReference>
<dbReference type="Proteomes" id="UP000267821">
    <property type="component" value="Unassembled WGS sequence"/>
</dbReference>
<name>A0A3N4LWM8_9PEZI</name>
<reference evidence="1 2" key="1">
    <citation type="journal article" date="2018" name="Nat. Ecol. Evol.">
        <title>Pezizomycetes genomes reveal the molecular basis of ectomycorrhizal truffle lifestyle.</title>
        <authorList>
            <person name="Murat C."/>
            <person name="Payen T."/>
            <person name="Noel B."/>
            <person name="Kuo A."/>
            <person name="Morin E."/>
            <person name="Chen J."/>
            <person name="Kohler A."/>
            <person name="Krizsan K."/>
            <person name="Balestrini R."/>
            <person name="Da Silva C."/>
            <person name="Montanini B."/>
            <person name="Hainaut M."/>
            <person name="Levati E."/>
            <person name="Barry K.W."/>
            <person name="Belfiori B."/>
            <person name="Cichocki N."/>
            <person name="Clum A."/>
            <person name="Dockter R.B."/>
            <person name="Fauchery L."/>
            <person name="Guy J."/>
            <person name="Iotti M."/>
            <person name="Le Tacon F."/>
            <person name="Lindquist E.A."/>
            <person name="Lipzen A."/>
            <person name="Malagnac F."/>
            <person name="Mello A."/>
            <person name="Molinier V."/>
            <person name="Miyauchi S."/>
            <person name="Poulain J."/>
            <person name="Riccioni C."/>
            <person name="Rubini A."/>
            <person name="Sitrit Y."/>
            <person name="Splivallo R."/>
            <person name="Traeger S."/>
            <person name="Wang M."/>
            <person name="Zifcakova L."/>
            <person name="Wipf D."/>
            <person name="Zambonelli A."/>
            <person name="Paolocci F."/>
            <person name="Nowrousian M."/>
            <person name="Ottonello S."/>
            <person name="Baldrian P."/>
            <person name="Spatafora J.W."/>
            <person name="Henrissat B."/>
            <person name="Nagy L.G."/>
            <person name="Aury J.M."/>
            <person name="Wincker P."/>
            <person name="Grigoriev I.V."/>
            <person name="Bonfante P."/>
            <person name="Martin F.M."/>
        </authorList>
    </citation>
    <scope>NUCLEOTIDE SEQUENCE [LARGE SCALE GENOMIC DNA]</scope>
    <source>
        <strain evidence="1 2">ATCC MYA-4762</strain>
    </source>
</reference>
<dbReference type="InParanoid" id="A0A3N4LWM8"/>
<gene>
    <name evidence="1" type="ORF">L211DRAFT_846126</name>
</gene>
<organism evidence="1 2">
    <name type="scientific">Terfezia boudieri ATCC MYA-4762</name>
    <dbReference type="NCBI Taxonomy" id="1051890"/>
    <lineage>
        <taxon>Eukaryota</taxon>
        <taxon>Fungi</taxon>
        <taxon>Dikarya</taxon>
        <taxon>Ascomycota</taxon>
        <taxon>Pezizomycotina</taxon>
        <taxon>Pezizomycetes</taxon>
        <taxon>Pezizales</taxon>
        <taxon>Pezizaceae</taxon>
        <taxon>Terfezia</taxon>
    </lineage>
</organism>